<dbReference type="EMBL" id="LAZR01007339">
    <property type="protein sequence ID" value="KKM85885.1"/>
    <property type="molecule type" value="Genomic_DNA"/>
</dbReference>
<dbReference type="Gene3D" id="3.40.91.30">
    <property type="match status" value="1"/>
</dbReference>
<evidence type="ECO:0000313" key="1">
    <source>
        <dbReference type="EMBL" id="KKM85885.1"/>
    </source>
</evidence>
<organism evidence="1">
    <name type="scientific">marine sediment metagenome</name>
    <dbReference type="NCBI Taxonomy" id="412755"/>
    <lineage>
        <taxon>unclassified sequences</taxon>
        <taxon>metagenomes</taxon>
        <taxon>ecological metagenomes</taxon>
    </lineage>
</organism>
<dbReference type="AlphaFoldDB" id="A0A0F9NAX0"/>
<reference evidence="1" key="1">
    <citation type="journal article" date="2015" name="Nature">
        <title>Complex archaea that bridge the gap between prokaryotes and eukaryotes.</title>
        <authorList>
            <person name="Spang A."/>
            <person name="Saw J.H."/>
            <person name="Jorgensen S.L."/>
            <person name="Zaremba-Niedzwiedzka K."/>
            <person name="Martijn J."/>
            <person name="Lind A.E."/>
            <person name="van Eijk R."/>
            <person name="Schleper C."/>
            <person name="Guy L."/>
            <person name="Ettema T.J."/>
        </authorList>
    </citation>
    <scope>NUCLEOTIDE SEQUENCE</scope>
</reference>
<proteinExistence type="predicted"/>
<gene>
    <name evidence="1" type="ORF">LCGC14_1284520</name>
</gene>
<sequence>MSSNFGHVKRVTQEVGGKTYTFRSLLEYRWSVYCEFRKQQGIIADWTYEDPQATLELEKGYHLNVKEYHPDFTILYPNGDYETEETKGYFPPKDYTTLKLAAEQYENPITLIFASTAKNPKSASIRAQIRRAERLEPHIKRIIWNANKDIFEDIKFLFDE</sequence>
<comment type="caution">
    <text evidence="1">The sequence shown here is derived from an EMBL/GenBank/DDBJ whole genome shotgun (WGS) entry which is preliminary data.</text>
</comment>
<name>A0A0F9NAX0_9ZZZZ</name>
<protein>
    <submittedName>
        <fullName evidence="1">Uncharacterized protein</fullName>
    </submittedName>
</protein>
<accession>A0A0F9NAX0</accession>